<evidence type="ECO:0000313" key="1">
    <source>
        <dbReference type="EMBL" id="GAH05990.1"/>
    </source>
</evidence>
<proteinExistence type="predicted"/>
<name>X1DCG6_9ZZZZ</name>
<feature type="non-terminal residue" evidence="1">
    <location>
        <position position="130"/>
    </location>
</feature>
<reference evidence="1" key="1">
    <citation type="journal article" date="2014" name="Front. Microbiol.">
        <title>High frequency of phylogenetically diverse reductive dehalogenase-homologous genes in deep subseafloor sedimentary metagenomes.</title>
        <authorList>
            <person name="Kawai M."/>
            <person name="Futagami T."/>
            <person name="Toyoda A."/>
            <person name="Takaki Y."/>
            <person name="Nishi S."/>
            <person name="Hori S."/>
            <person name="Arai W."/>
            <person name="Tsubouchi T."/>
            <person name="Morono Y."/>
            <person name="Uchiyama I."/>
            <person name="Ito T."/>
            <person name="Fujiyama A."/>
            <person name="Inagaki F."/>
            <person name="Takami H."/>
        </authorList>
    </citation>
    <scope>NUCLEOTIDE SEQUENCE</scope>
    <source>
        <strain evidence="1">Expedition CK06-06</strain>
    </source>
</reference>
<accession>X1DCG6</accession>
<dbReference type="EMBL" id="BART01038542">
    <property type="protein sequence ID" value="GAH05990.1"/>
    <property type="molecule type" value="Genomic_DNA"/>
</dbReference>
<gene>
    <name evidence="1" type="ORF">S01H4_63860</name>
</gene>
<comment type="caution">
    <text evidence="1">The sequence shown here is derived from an EMBL/GenBank/DDBJ whole genome shotgun (WGS) entry which is preliminary data.</text>
</comment>
<dbReference type="AlphaFoldDB" id="X1DCG6"/>
<feature type="non-terminal residue" evidence="1">
    <location>
        <position position="1"/>
    </location>
</feature>
<sequence length="130" mass="14361">SYLAEAGISAEKYAQHLKTSRLTSYYEKVLAKPGITQATRERTEGALARTRERIRLAEVAGLQDEGIAMRPITARIAEKKPEAVLSIDRLEGMIGSKKVNIYVELDGRIIAQAVGQPLVDEIRLKTGVRI</sequence>
<protein>
    <submittedName>
        <fullName evidence="1">Uncharacterized protein</fullName>
    </submittedName>
</protein>
<organism evidence="1">
    <name type="scientific">marine sediment metagenome</name>
    <dbReference type="NCBI Taxonomy" id="412755"/>
    <lineage>
        <taxon>unclassified sequences</taxon>
        <taxon>metagenomes</taxon>
        <taxon>ecological metagenomes</taxon>
    </lineage>
</organism>